<dbReference type="Pfam" id="PF13175">
    <property type="entry name" value="AAA_15"/>
    <property type="match status" value="1"/>
</dbReference>
<organism evidence="2 3">
    <name type="scientific">Polyangium spumosum</name>
    <dbReference type="NCBI Taxonomy" id="889282"/>
    <lineage>
        <taxon>Bacteria</taxon>
        <taxon>Pseudomonadati</taxon>
        <taxon>Myxococcota</taxon>
        <taxon>Polyangia</taxon>
        <taxon>Polyangiales</taxon>
        <taxon>Polyangiaceae</taxon>
        <taxon>Polyangium</taxon>
    </lineage>
</organism>
<gene>
    <name evidence="2" type="ORF">GF068_19550</name>
</gene>
<dbReference type="GO" id="GO:0016887">
    <property type="term" value="F:ATP hydrolysis activity"/>
    <property type="evidence" value="ECO:0007669"/>
    <property type="project" value="InterPro"/>
</dbReference>
<evidence type="ECO:0000313" key="3">
    <source>
        <dbReference type="Proteomes" id="UP000440224"/>
    </source>
</evidence>
<dbReference type="OrthoDB" id="3322489at2"/>
<dbReference type="InterPro" id="IPR041685">
    <property type="entry name" value="AAA_GajA/Old/RecF-like"/>
</dbReference>
<sequence>MSPVVPMRLPLESFTVERFRGIRDLELRDLGRFNLLVGRNNSGKTSVLEALSVFCAPLDPRKWIAIAAWRDVFAGLPAGELLRWLFPHTSDVVFTKPYEGTLRVAGVGRAPVREVVAQYQDVRAAVPGPAVERRGARIDVVAKTRQLDLFSADEARGSFTFWEREAWEFSPQPVEPQVPVRAINASIQPSGVRDISEAKLGGHWDATIDLLRKIEPAIVGAELLVPPWASEPYAMVYLRDERAGLLPLSSYGDGVRRALHFALTIPSIAGGILLIDELETAIHVSVLQHVFRWLLDACAEHDVQVFATTHSLEALDAILAVDPTPEEDIVAYRLERDGDQTTARRYGEDLLKRIRYERGLDVR</sequence>
<dbReference type="SMART" id="SM00382">
    <property type="entry name" value="AAA"/>
    <property type="match status" value="1"/>
</dbReference>
<dbReference type="PANTHER" id="PTHR43581:SF4">
    <property type="entry name" value="ATP_GTP PHOSPHATASE"/>
    <property type="match status" value="1"/>
</dbReference>
<dbReference type="EMBL" id="WJIE01000005">
    <property type="protein sequence ID" value="MRG94098.1"/>
    <property type="molecule type" value="Genomic_DNA"/>
</dbReference>
<reference evidence="2 3" key="1">
    <citation type="submission" date="2019-10" db="EMBL/GenBank/DDBJ databases">
        <title>A soil myxobacterium in the family Polyangiaceae.</title>
        <authorList>
            <person name="Li Y."/>
            <person name="Wang J."/>
        </authorList>
    </citation>
    <scope>NUCLEOTIDE SEQUENCE [LARGE SCALE GENOMIC DNA]</scope>
    <source>
        <strain evidence="2 3">DSM 14734</strain>
    </source>
</reference>
<proteinExistence type="predicted"/>
<dbReference type="PANTHER" id="PTHR43581">
    <property type="entry name" value="ATP/GTP PHOSPHATASE"/>
    <property type="match status" value="1"/>
</dbReference>
<evidence type="ECO:0000259" key="1">
    <source>
        <dbReference type="SMART" id="SM00382"/>
    </source>
</evidence>
<accession>A0A6N7PPW9</accession>
<dbReference type="InterPro" id="IPR051396">
    <property type="entry name" value="Bact_Antivir_Def_Nuclease"/>
</dbReference>
<comment type="caution">
    <text evidence="2">The sequence shown here is derived from an EMBL/GenBank/DDBJ whole genome shotgun (WGS) entry which is preliminary data.</text>
</comment>
<dbReference type="Proteomes" id="UP000440224">
    <property type="component" value="Unassembled WGS sequence"/>
</dbReference>
<dbReference type="Gene3D" id="3.40.50.300">
    <property type="entry name" value="P-loop containing nucleotide triphosphate hydrolases"/>
    <property type="match status" value="1"/>
</dbReference>
<evidence type="ECO:0000313" key="2">
    <source>
        <dbReference type="EMBL" id="MRG94098.1"/>
    </source>
</evidence>
<dbReference type="InterPro" id="IPR003593">
    <property type="entry name" value="AAA+_ATPase"/>
</dbReference>
<dbReference type="SUPFAM" id="SSF52540">
    <property type="entry name" value="P-loop containing nucleoside triphosphate hydrolases"/>
    <property type="match status" value="1"/>
</dbReference>
<name>A0A6N7PPW9_9BACT</name>
<dbReference type="InterPro" id="IPR027417">
    <property type="entry name" value="P-loop_NTPase"/>
</dbReference>
<dbReference type="Pfam" id="PF13304">
    <property type="entry name" value="AAA_21"/>
    <property type="match status" value="1"/>
</dbReference>
<dbReference type="GO" id="GO:0005524">
    <property type="term" value="F:ATP binding"/>
    <property type="evidence" value="ECO:0007669"/>
    <property type="project" value="InterPro"/>
</dbReference>
<protein>
    <submittedName>
        <fullName evidence="2">AAA family ATPase</fullName>
    </submittedName>
</protein>
<dbReference type="AlphaFoldDB" id="A0A6N7PPW9"/>
<dbReference type="InterPro" id="IPR003959">
    <property type="entry name" value="ATPase_AAA_core"/>
</dbReference>
<feature type="domain" description="AAA+ ATPase" evidence="1">
    <location>
        <begin position="30"/>
        <end position="335"/>
    </location>
</feature>
<keyword evidence="3" id="KW-1185">Reference proteome</keyword>